<dbReference type="RefSeq" id="WP_188661987.1">
    <property type="nucleotide sequence ID" value="NZ_BMHV01000005.1"/>
</dbReference>
<comment type="caution">
    <text evidence="4">The sequence shown here is derived from an EMBL/GenBank/DDBJ whole genome shotgun (WGS) entry which is preliminary data.</text>
</comment>
<dbReference type="InterPro" id="IPR023473">
    <property type="entry name" value="AMMECR1"/>
</dbReference>
<dbReference type="PROSITE" id="PS51112">
    <property type="entry name" value="AMMECR1"/>
    <property type="match status" value="1"/>
</dbReference>
<dbReference type="InterPro" id="IPR027623">
    <property type="entry name" value="AmmeMemoSam_A"/>
</dbReference>
<accession>A0A917BSI4</accession>
<evidence type="ECO:0000256" key="2">
    <source>
        <dbReference type="HAMAP-Rule" id="MF_00055"/>
    </source>
</evidence>
<dbReference type="Gene3D" id="3.40.830.10">
    <property type="entry name" value="LigB-like"/>
    <property type="match status" value="1"/>
</dbReference>
<dbReference type="PANTHER" id="PTHR11060:SF0">
    <property type="entry name" value="PROTEIN MEMO1"/>
    <property type="match status" value="1"/>
</dbReference>
<proteinExistence type="inferred from homology"/>
<gene>
    <name evidence="4" type="ORF">GCM10011332_08460</name>
</gene>
<sequence>METVRAAAVAGTFYPDDPVILRQTIKDFLTKAQSVQGNNGSSLEPPKALIVPHAGYVYSGPVAASAYYRLLAHRHTITRVVLLGPCHRVPIGGLALSSATYFETPLGRIKLDEGLREKVEKMPQVFTFDPTHQDEHSLEVHLPFLQSILADFTLLPLVVGQASPTEVADVLEAVWGGPETLIVISTDLSHYLDYNACQSLDNRTVQAIENFDTAHIDNNQACGRVPLKGLLEIAKMRHMDIITLDVRNSGDTAGSKDRVVGYGAWALSGGHQISDYDAFAFRTKAILNRHGATLLQLAAASIKRGLTHHEPVKLDLESFPASLKEPGASFVTLEKNGGNLRGCIGSLQAHAPLAKDIADNAYKAAFQDPRFHPLSADELKDLSLHISILSPAFPMEIQNEADLLEQLRPNIDGLIIQAAGKRALFLPSVWEKLPDKKQFLTHLKMKAGLPGNHWSDDFTASHFITESIHSESLDAPEKLWQDNVK</sequence>
<dbReference type="NCBIfam" id="TIGR00296">
    <property type="entry name" value="TIGR00296 family protein"/>
    <property type="match status" value="1"/>
</dbReference>
<evidence type="ECO:0000259" key="3">
    <source>
        <dbReference type="PROSITE" id="PS51112"/>
    </source>
</evidence>
<evidence type="ECO:0000256" key="1">
    <source>
        <dbReference type="ARBA" id="ARBA00006315"/>
    </source>
</evidence>
<dbReference type="Gene3D" id="3.30.700.20">
    <property type="entry name" value="Hypothetical protein ph0010, domain 1"/>
    <property type="match status" value="1"/>
</dbReference>
<dbReference type="NCBIfam" id="TIGR04335">
    <property type="entry name" value="AmmeMemoSam_A"/>
    <property type="match status" value="1"/>
</dbReference>
<dbReference type="Proteomes" id="UP000632498">
    <property type="component" value="Unassembled WGS sequence"/>
</dbReference>
<evidence type="ECO:0000313" key="4">
    <source>
        <dbReference type="EMBL" id="GGF57324.1"/>
    </source>
</evidence>
<dbReference type="Pfam" id="PF01875">
    <property type="entry name" value="Memo"/>
    <property type="match status" value="1"/>
</dbReference>
<dbReference type="EMBL" id="BMHV01000005">
    <property type="protein sequence ID" value="GGF57324.1"/>
    <property type="molecule type" value="Genomic_DNA"/>
</dbReference>
<dbReference type="PANTHER" id="PTHR11060">
    <property type="entry name" value="PROTEIN MEMO1"/>
    <property type="match status" value="1"/>
</dbReference>
<dbReference type="InterPro" id="IPR027485">
    <property type="entry name" value="AMMECR1_N"/>
</dbReference>
<dbReference type="SUPFAM" id="SSF143447">
    <property type="entry name" value="AMMECR1-like"/>
    <property type="match status" value="1"/>
</dbReference>
<feature type="domain" description="AMMECR1" evidence="3">
    <location>
        <begin position="289"/>
        <end position="479"/>
    </location>
</feature>
<organism evidence="4 5">
    <name type="scientific">Terasakiella brassicae</name>
    <dbReference type="NCBI Taxonomy" id="1634917"/>
    <lineage>
        <taxon>Bacteria</taxon>
        <taxon>Pseudomonadati</taxon>
        <taxon>Pseudomonadota</taxon>
        <taxon>Alphaproteobacteria</taxon>
        <taxon>Rhodospirillales</taxon>
        <taxon>Terasakiellaceae</taxon>
        <taxon>Terasakiella</taxon>
    </lineage>
</organism>
<name>A0A917BSI4_9PROT</name>
<reference evidence="4" key="1">
    <citation type="journal article" date="2014" name="Int. J. Syst. Evol. Microbiol.">
        <title>Complete genome sequence of Corynebacterium casei LMG S-19264T (=DSM 44701T), isolated from a smear-ripened cheese.</title>
        <authorList>
            <consortium name="US DOE Joint Genome Institute (JGI-PGF)"/>
            <person name="Walter F."/>
            <person name="Albersmeier A."/>
            <person name="Kalinowski J."/>
            <person name="Ruckert C."/>
        </authorList>
    </citation>
    <scope>NUCLEOTIDE SEQUENCE</scope>
    <source>
        <strain evidence="4">CGMCC 1.15254</strain>
    </source>
</reference>
<dbReference type="HAMAP" id="MF_00055">
    <property type="entry name" value="MEMO1"/>
    <property type="match status" value="1"/>
</dbReference>
<evidence type="ECO:0000313" key="5">
    <source>
        <dbReference type="Proteomes" id="UP000632498"/>
    </source>
</evidence>
<dbReference type="Pfam" id="PF01871">
    <property type="entry name" value="AMMECR1"/>
    <property type="match status" value="1"/>
</dbReference>
<dbReference type="InterPro" id="IPR002733">
    <property type="entry name" value="AMMECR1_domain"/>
</dbReference>
<reference evidence="4" key="2">
    <citation type="submission" date="2020-09" db="EMBL/GenBank/DDBJ databases">
        <authorList>
            <person name="Sun Q."/>
            <person name="Zhou Y."/>
        </authorList>
    </citation>
    <scope>NUCLEOTIDE SEQUENCE</scope>
    <source>
        <strain evidence="4">CGMCC 1.15254</strain>
    </source>
</reference>
<dbReference type="CDD" id="cd07361">
    <property type="entry name" value="MEMO_like"/>
    <property type="match status" value="1"/>
</dbReference>
<protein>
    <recommendedName>
        <fullName evidence="2">MEMO1 family protein GCM10011332_08460</fullName>
    </recommendedName>
</protein>
<dbReference type="NCBIfam" id="TIGR04336">
    <property type="entry name" value="AmmeMemoSam_B"/>
    <property type="match status" value="1"/>
</dbReference>
<comment type="similarity">
    <text evidence="1 2">Belongs to the MEMO1 family.</text>
</comment>
<keyword evidence="5" id="KW-1185">Reference proteome</keyword>
<dbReference type="Gene3D" id="3.30.1490.150">
    <property type="entry name" value="Hypothetical protein ph0010, domain 2"/>
    <property type="match status" value="1"/>
</dbReference>
<dbReference type="InterPro" id="IPR036071">
    <property type="entry name" value="AMMECR1_dom_sf"/>
</dbReference>
<dbReference type="AlphaFoldDB" id="A0A917BSI4"/>
<dbReference type="InterPro" id="IPR002737">
    <property type="entry name" value="MEMO1_fam"/>
</dbReference>